<dbReference type="HOGENOM" id="CLU_3026443_0_0_9"/>
<organism evidence="1 2">
    <name type="scientific">Eubacterium plexicaudatum ASF492</name>
    <dbReference type="NCBI Taxonomy" id="1235802"/>
    <lineage>
        <taxon>Bacteria</taxon>
        <taxon>Bacillati</taxon>
        <taxon>Bacillota</taxon>
        <taxon>Clostridia</taxon>
        <taxon>Eubacteriales</taxon>
        <taxon>Eubacteriaceae</taxon>
        <taxon>Eubacterium</taxon>
    </lineage>
</organism>
<dbReference type="EMBL" id="AQFT01000101">
    <property type="protein sequence ID" value="EMZ23868.1"/>
    <property type="molecule type" value="Genomic_DNA"/>
</dbReference>
<name>N2ABM0_9FIRM</name>
<dbReference type="STRING" id="1235802.C823_03495"/>
<dbReference type="PATRIC" id="fig|1235802.3.peg.3682"/>
<proteinExistence type="predicted"/>
<evidence type="ECO:0000313" key="2">
    <source>
        <dbReference type="Proteomes" id="UP000012589"/>
    </source>
</evidence>
<comment type="caution">
    <text evidence="1">The sequence shown here is derived from an EMBL/GenBank/DDBJ whole genome shotgun (WGS) entry which is preliminary data.</text>
</comment>
<sequence length="58" mass="6736">MMTKPTVSKDFNLEDIRKIREYNSLRHAQMTPREIIEDTQKGAAFVLKKLGKTEQADL</sequence>
<dbReference type="AlphaFoldDB" id="N2ABM0"/>
<dbReference type="eggNOG" id="ENOG5034CFZ">
    <property type="taxonomic scope" value="Bacteria"/>
</dbReference>
<reference evidence="1 2" key="1">
    <citation type="journal article" date="2014" name="Genome Announc.">
        <title>Draft genome sequences of the altered schaedler flora, a defined bacterial community from gnotobiotic mice.</title>
        <authorList>
            <person name="Wannemuehler M.J."/>
            <person name="Overstreet A.M."/>
            <person name="Ward D.V."/>
            <person name="Phillips G.J."/>
        </authorList>
    </citation>
    <scope>NUCLEOTIDE SEQUENCE [LARGE SCALE GENOMIC DNA]</scope>
    <source>
        <strain evidence="1 2">ASF492</strain>
    </source>
</reference>
<gene>
    <name evidence="1" type="ORF">C823_03495</name>
</gene>
<accession>N2ABM0</accession>
<keyword evidence="2" id="KW-1185">Reference proteome</keyword>
<dbReference type="OrthoDB" id="2087100at2"/>
<protein>
    <submittedName>
        <fullName evidence="1">Uncharacterized protein</fullName>
    </submittedName>
</protein>
<evidence type="ECO:0000313" key="1">
    <source>
        <dbReference type="EMBL" id="EMZ23868.1"/>
    </source>
</evidence>
<dbReference type="Proteomes" id="UP000012589">
    <property type="component" value="Unassembled WGS sequence"/>
</dbReference>